<evidence type="ECO:0000313" key="2">
    <source>
        <dbReference type="EMBL" id="SDC14407.1"/>
    </source>
</evidence>
<proteinExistence type="predicted"/>
<feature type="transmembrane region" description="Helical" evidence="1">
    <location>
        <begin position="96"/>
        <end position="117"/>
    </location>
</feature>
<dbReference type="OrthoDB" id="6708935at2"/>
<dbReference type="EMBL" id="FMYL01000010">
    <property type="protein sequence ID" value="SDC14407.1"/>
    <property type="molecule type" value="Genomic_DNA"/>
</dbReference>
<feature type="transmembrane region" description="Helical" evidence="1">
    <location>
        <begin position="39"/>
        <end position="56"/>
    </location>
</feature>
<evidence type="ECO:0000313" key="3">
    <source>
        <dbReference type="Proteomes" id="UP000242501"/>
    </source>
</evidence>
<dbReference type="STRING" id="1219383.SAMN05421733_11040"/>
<sequence length="127" mass="14701">MLEFWFDPHTPIVQKLCILIFAVIVAVSLYLYFPMPNTLILFFIGAGIVFLICRLCKIYLVKNNPRLILYRVFTWIPLAFLCAIIFVKAFENLLTWGIQGIAIMVISICLFSPQVLFKKLSHDQNTK</sequence>
<reference evidence="3" key="1">
    <citation type="submission" date="2016-09" db="EMBL/GenBank/DDBJ databases">
        <authorList>
            <person name="Varghese N."/>
            <person name="Submissions S."/>
        </authorList>
    </citation>
    <scope>NUCLEOTIDE SEQUENCE [LARGE SCALE GENOMIC DNA]</scope>
    <source>
        <strain evidence="3">ANC 4422</strain>
    </source>
</reference>
<keyword evidence="1" id="KW-1133">Transmembrane helix</keyword>
<dbReference type="AlphaFoldDB" id="A0A1G6J6U4"/>
<feature type="transmembrane region" description="Helical" evidence="1">
    <location>
        <begin position="68"/>
        <end position="90"/>
    </location>
</feature>
<keyword evidence="3" id="KW-1185">Reference proteome</keyword>
<keyword evidence="1" id="KW-0812">Transmembrane</keyword>
<protein>
    <submittedName>
        <fullName evidence="2">PEP-CTERM protein-sorting domain-containing protein</fullName>
    </submittedName>
</protein>
<accession>A0A1G6J6U4</accession>
<dbReference type="Proteomes" id="UP000242501">
    <property type="component" value="Unassembled WGS sequence"/>
</dbReference>
<name>A0A1G6J6U4_9GAMM</name>
<dbReference type="RefSeq" id="WP_092749406.1">
    <property type="nucleotide sequence ID" value="NZ_FMYL01000010.1"/>
</dbReference>
<evidence type="ECO:0000256" key="1">
    <source>
        <dbReference type="SAM" id="Phobius"/>
    </source>
</evidence>
<organism evidence="2 3">
    <name type="scientific">Acinetobacter boissieri</name>
    <dbReference type="NCBI Taxonomy" id="1219383"/>
    <lineage>
        <taxon>Bacteria</taxon>
        <taxon>Pseudomonadati</taxon>
        <taxon>Pseudomonadota</taxon>
        <taxon>Gammaproteobacteria</taxon>
        <taxon>Moraxellales</taxon>
        <taxon>Moraxellaceae</taxon>
        <taxon>Acinetobacter</taxon>
    </lineage>
</organism>
<feature type="transmembrane region" description="Helical" evidence="1">
    <location>
        <begin position="12"/>
        <end position="33"/>
    </location>
</feature>
<gene>
    <name evidence="2" type="ORF">SAMN05421733_11040</name>
</gene>
<keyword evidence="1" id="KW-0472">Membrane</keyword>